<keyword evidence="6" id="KW-1185">Reference proteome</keyword>
<evidence type="ECO:0000256" key="1">
    <source>
        <dbReference type="ARBA" id="ARBA00010164"/>
    </source>
</evidence>
<sequence>MAKCLFCYQPLEESLYHKKCCKKFFGYDTLPELILNNDLLAKLAKETVNKRISLTGVQPKLSIDVENIAGTKRLTIVGLWGKYILKPQNGEIAQMPEAEDLTMHLANLFGIKTCDHCLIPTSNGDLVYLAKRFDRVDNIKIHLEDFCQLGEFQTEQKYDSSYERCGKLITTHCTNSRLDVINYFELLLFSFLSGNNDMHMKNFSIMHLDQGIVLSPAYDLINSHLIYPKDKEDMALLLNGRKSKIKLKDFQMLSGVLGIREKVFDRILKKFNSATDKVFHLIDHSFLSESYKETYKMIWENRLKRLE</sequence>
<proteinExistence type="inferred from homology"/>
<dbReference type="Gene3D" id="1.10.1070.20">
    <property type="match status" value="1"/>
</dbReference>
<dbReference type="PANTHER" id="PTHR37419">
    <property type="entry name" value="SERINE/THREONINE-PROTEIN KINASE TOXIN HIPA"/>
    <property type="match status" value="1"/>
</dbReference>
<keyword evidence="2" id="KW-0808">Transferase</keyword>
<dbReference type="EMBL" id="CP017141">
    <property type="protein sequence ID" value="AOM76886.1"/>
    <property type="molecule type" value="Genomic_DNA"/>
</dbReference>
<dbReference type="GO" id="GO:0004674">
    <property type="term" value="F:protein serine/threonine kinase activity"/>
    <property type="evidence" value="ECO:0007669"/>
    <property type="project" value="TreeGrafter"/>
</dbReference>
<dbReference type="AlphaFoldDB" id="A0A1D7QDW2"/>
<gene>
    <name evidence="5" type="ORF">BFS30_06705</name>
</gene>
<evidence type="ECO:0000313" key="6">
    <source>
        <dbReference type="Proteomes" id="UP000094313"/>
    </source>
</evidence>
<organism evidence="5 6">
    <name type="scientific">Pedobacter steynii</name>
    <dbReference type="NCBI Taxonomy" id="430522"/>
    <lineage>
        <taxon>Bacteria</taxon>
        <taxon>Pseudomonadati</taxon>
        <taxon>Bacteroidota</taxon>
        <taxon>Sphingobacteriia</taxon>
        <taxon>Sphingobacteriales</taxon>
        <taxon>Sphingobacteriaceae</taxon>
        <taxon>Pedobacter</taxon>
    </lineage>
</organism>
<reference evidence="5 6" key="1">
    <citation type="submission" date="2016-08" db="EMBL/GenBank/DDBJ databases">
        <authorList>
            <person name="Seilhamer J.J."/>
        </authorList>
    </citation>
    <scope>NUCLEOTIDE SEQUENCE [LARGE SCALE GENOMIC DNA]</scope>
    <source>
        <strain evidence="5 6">DX4</strain>
    </source>
</reference>
<evidence type="ECO:0000313" key="5">
    <source>
        <dbReference type="EMBL" id="AOM76886.1"/>
    </source>
</evidence>
<dbReference type="PANTHER" id="PTHR37419:SF1">
    <property type="entry name" value="SERINE_THREONINE-PROTEIN KINASE TOXIN HIPA"/>
    <property type="match status" value="1"/>
</dbReference>
<dbReference type="InterPro" id="IPR052028">
    <property type="entry name" value="HipA_Ser/Thr_kinase"/>
</dbReference>
<accession>A0A1D7QDW2</accession>
<dbReference type="GO" id="GO:0005829">
    <property type="term" value="C:cytosol"/>
    <property type="evidence" value="ECO:0007669"/>
    <property type="project" value="TreeGrafter"/>
</dbReference>
<dbReference type="InterPro" id="IPR012893">
    <property type="entry name" value="HipA-like_C"/>
</dbReference>
<dbReference type="OrthoDB" id="9805913at2"/>
<dbReference type="Pfam" id="PF07804">
    <property type="entry name" value="HipA_C"/>
    <property type="match status" value="1"/>
</dbReference>
<evidence type="ECO:0000259" key="4">
    <source>
        <dbReference type="Pfam" id="PF07804"/>
    </source>
</evidence>
<name>A0A1D7QDW2_9SPHI</name>
<dbReference type="Proteomes" id="UP000094313">
    <property type="component" value="Chromosome"/>
</dbReference>
<protein>
    <submittedName>
        <fullName evidence="5">Toxin HipA</fullName>
    </submittedName>
</protein>
<keyword evidence="3" id="KW-0418">Kinase</keyword>
<dbReference type="KEGG" id="psty:BFS30_06705"/>
<comment type="similarity">
    <text evidence="1">Belongs to the HipA Ser/Thr kinase family.</text>
</comment>
<evidence type="ECO:0000256" key="2">
    <source>
        <dbReference type="ARBA" id="ARBA00022679"/>
    </source>
</evidence>
<feature type="domain" description="HipA-like C-terminal" evidence="4">
    <location>
        <begin position="52"/>
        <end position="275"/>
    </location>
</feature>
<evidence type="ECO:0000256" key="3">
    <source>
        <dbReference type="ARBA" id="ARBA00022777"/>
    </source>
</evidence>